<protein>
    <submittedName>
        <fullName evidence="2">Uncharacterized protein</fullName>
    </submittedName>
</protein>
<dbReference type="EMBL" id="JACEEZ010008232">
    <property type="protein sequence ID" value="KAG0723465.1"/>
    <property type="molecule type" value="Genomic_DNA"/>
</dbReference>
<evidence type="ECO:0000313" key="3">
    <source>
        <dbReference type="Proteomes" id="UP000770661"/>
    </source>
</evidence>
<name>A0A8J5D009_CHIOP</name>
<dbReference type="Proteomes" id="UP000770661">
    <property type="component" value="Unassembled WGS sequence"/>
</dbReference>
<keyword evidence="3" id="KW-1185">Reference proteome</keyword>
<reference evidence="2" key="1">
    <citation type="submission" date="2020-07" db="EMBL/GenBank/DDBJ databases">
        <title>The High-quality genome of the commercially important snow crab, Chionoecetes opilio.</title>
        <authorList>
            <person name="Jeong J.-H."/>
            <person name="Ryu S."/>
        </authorList>
    </citation>
    <scope>NUCLEOTIDE SEQUENCE</scope>
    <source>
        <strain evidence="2">MADBK_172401_WGS</strain>
        <tissue evidence="2">Digestive gland</tissue>
    </source>
</reference>
<feature type="region of interest" description="Disordered" evidence="1">
    <location>
        <begin position="1"/>
        <end position="34"/>
    </location>
</feature>
<evidence type="ECO:0000313" key="2">
    <source>
        <dbReference type="EMBL" id="KAG0723465.1"/>
    </source>
</evidence>
<dbReference type="AlphaFoldDB" id="A0A8J5D009"/>
<gene>
    <name evidence="2" type="ORF">GWK47_042683</name>
</gene>
<comment type="caution">
    <text evidence="2">The sequence shown here is derived from an EMBL/GenBank/DDBJ whole genome shotgun (WGS) entry which is preliminary data.</text>
</comment>
<proteinExistence type="predicted"/>
<accession>A0A8J5D009</accession>
<evidence type="ECO:0000256" key="1">
    <source>
        <dbReference type="SAM" id="MobiDB-lite"/>
    </source>
</evidence>
<sequence length="162" mass="18531">MPRRHHRTNSPPPEWRTRAVQDGQHHKRGPSGRKCSWFLDQRTEKRSWTNKIFDPMAACYQRIPLEAAHQKNEREKIRSYGDRIRNVDHGSFTPLVFTTSGGMGPKAKCFYSRLADVMAEKKHHPKEPRCSLDEVPSLFLPCSGLPSYVSGVLDTPPPQPSI</sequence>
<organism evidence="2 3">
    <name type="scientific">Chionoecetes opilio</name>
    <name type="common">Atlantic snow crab</name>
    <name type="synonym">Cancer opilio</name>
    <dbReference type="NCBI Taxonomy" id="41210"/>
    <lineage>
        <taxon>Eukaryota</taxon>
        <taxon>Metazoa</taxon>
        <taxon>Ecdysozoa</taxon>
        <taxon>Arthropoda</taxon>
        <taxon>Crustacea</taxon>
        <taxon>Multicrustacea</taxon>
        <taxon>Malacostraca</taxon>
        <taxon>Eumalacostraca</taxon>
        <taxon>Eucarida</taxon>
        <taxon>Decapoda</taxon>
        <taxon>Pleocyemata</taxon>
        <taxon>Brachyura</taxon>
        <taxon>Eubrachyura</taxon>
        <taxon>Majoidea</taxon>
        <taxon>Majidae</taxon>
        <taxon>Chionoecetes</taxon>
    </lineage>
</organism>
<dbReference type="OrthoDB" id="8118845at2759"/>